<dbReference type="EMBL" id="CAEZXC010000010">
    <property type="protein sequence ID" value="CAB4668757.1"/>
    <property type="molecule type" value="Genomic_DNA"/>
</dbReference>
<keyword evidence="4 6" id="KW-1133">Transmembrane helix</keyword>
<evidence type="ECO:0000313" key="9">
    <source>
        <dbReference type="EMBL" id="CAB4752468.1"/>
    </source>
</evidence>
<evidence type="ECO:0000313" key="7">
    <source>
        <dbReference type="EMBL" id="CAB4599427.1"/>
    </source>
</evidence>
<protein>
    <submittedName>
        <fullName evidence="7">Unannotated protein</fullName>
    </submittedName>
</protein>
<dbReference type="InterPro" id="IPR001851">
    <property type="entry name" value="ABC_transp_permease"/>
</dbReference>
<feature type="transmembrane region" description="Helical" evidence="6">
    <location>
        <begin position="7"/>
        <end position="31"/>
    </location>
</feature>
<dbReference type="EMBL" id="CAFBPO010000005">
    <property type="protein sequence ID" value="CAB5017345.1"/>
    <property type="molecule type" value="Genomic_DNA"/>
</dbReference>
<dbReference type="Pfam" id="PF02653">
    <property type="entry name" value="BPD_transp_2"/>
    <property type="match status" value="1"/>
</dbReference>
<dbReference type="EMBL" id="CAFBNM010000006">
    <property type="protein sequence ID" value="CAB4954784.1"/>
    <property type="molecule type" value="Genomic_DNA"/>
</dbReference>
<organism evidence="7">
    <name type="scientific">freshwater metagenome</name>
    <dbReference type="NCBI Taxonomy" id="449393"/>
    <lineage>
        <taxon>unclassified sequences</taxon>
        <taxon>metagenomes</taxon>
        <taxon>ecological metagenomes</taxon>
    </lineage>
</organism>
<reference evidence="7" key="1">
    <citation type="submission" date="2020-05" db="EMBL/GenBank/DDBJ databases">
        <authorList>
            <person name="Chiriac C."/>
            <person name="Salcher M."/>
            <person name="Ghai R."/>
            <person name="Kavagutti S V."/>
        </authorList>
    </citation>
    <scope>NUCLEOTIDE SEQUENCE</scope>
</reference>
<sequence>MKFKNFFFRSVSITGVPIFGLLILIVALFQFVVPIFNATVGDYITNLVPVLLLTVGAAIVIIGGSIDLSIGTVCGLSAGITMWTLASGLPTALSILLGVATGTFFGLLNGFLITKFGINDFIATLATLNISGGLLIVLSQATELYGAESEFFTSLVYGSFFGIPTSFFIAGAIILLMQFLLLKTILGRRIFAMGNSGAAANVAGINVRNVKLATFVLSGTLAGCAGVLLASRLGGVQAFLGLGYEFTAIAGAVVGGVSLAGGRGSAAAALAGGLFIGTLAQGLQLIGVEPIFFGIVSGLALIIGVIFDQKIQDIGQLRSRFDSRVLAQPPRKEGDHG</sequence>
<keyword evidence="5 6" id="KW-0472">Membrane</keyword>
<dbReference type="GO" id="GO:0005886">
    <property type="term" value="C:plasma membrane"/>
    <property type="evidence" value="ECO:0007669"/>
    <property type="project" value="UniProtKB-SubCell"/>
</dbReference>
<dbReference type="EMBL" id="CAFBQY010000011">
    <property type="protein sequence ID" value="CAB5074644.1"/>
    <property type="molecule type" value="Genomic_DNA"/>
</dbReference>
<evidence type="ECO:0000313" key="8">
    <source>
        <dbReference type="EMBL" id="CAB4668757.1"/>
    </source>
</evidence>
<feature type="transmembrane region" description="Helical" evidence="6">
    <location>
        <begin position="212"/>
        <end position="230"/>
    </location>
</feature>
<dbReference type="EMBL" id="CAFBOO010000009">
    <property type="protein sequence ID" value="CAB4989990.1"/>
    <property type="molecule type" value="Genomic_DNA"/>
</dbReference>
<comment type="subcellular location">
    <subcellularLocation>
        <location evidence="1">Cell membrane</location>
        <topology evidence="1">Multi-pass membrane protein</topology>
    </subcellularLocation>
</comment>
<accession>A0A6J6GE40</accession>
<name>A0A6J6GE40_9ZZZZ</name>
<evidence type="ECO:0000313" key="13">
    <source>
        <dbReference type="EMBL" id="CAB4989990.1"/>
    </source>
</evidence>
<dbReference type="CDD" id="cd06579">
    <property type="entry name" value="TM_PBP1_transp_AraH_like"/>
    <property type="match status" value="1"/>
</dbReference>
<feature type="transmembrane region" description="Helical" evidence="6">
    <location>
        <begin position="236"/>
        <end position="259"/>
    </location>
</feature>
<evidence type="ECO:0000313" key="11">
    <source>
        <dbReference type="EMBL" id="CAB4839996.1"/>
    </source>
</evidence>
<evidence type="ECO:0000313" key="14">
    <source>
        <dbReference type="EMBL" id="CAB5017345.1"/>
    </source>
</evidence>
<dbReference type="GO" id="GO:0022857">
    <property type="term" value="F:transmembrane transporter activity"/>
    <property type="evidence" value="ECO:0007669"/>
    <property type="project" value="InterPro"/>
</dbReference>
<dbReference type="EMBL" id="CAEZUM010000029">
    <property type="protein sequence ID" value="CAB4599427.1"/>
    <property type="molecule type" value="Genomic_DNA"/>
</dbReference>
<gene>
    <name evidence="7" type="ORF">UFOPK1824_00591</name>
    <name evidence="8" type="ORF">UFOPK2340_00284</name>
    <name evidence="9" type="ORF">UFOPK2850_00496</name>
    <name evidence="10" type="ORF">UFOPK3027_00975</name>
    <name evidence="11" type="ORF">UFOPK3256_00256</name>
    <name evidence="12" type="ORF">UFOPK3827_00803</name>
    <name evidence="13" type="ORF">UFOPK3982_01088</name>
    <name evidence="14" type="ORF">UFOPK4120_00636</name>
    <name evidence="15" type="ORF">UFOPK4404_01064</name>
</gene>
<evidence type="ECO:0000256" key="2">
    <source>
        <dbReference type="ARBA" id="ARBA00022475"/>
    </source>
</evidence>
<feature type="transmembrane region" description="Helical" evidence="6">
    <location>
        <begin position="291"/>
        <end position="308"/>
    </location>
</feature>
<feature type="transmembrane region" description="Helical" evidence="6">
    <location>
        <begin position="161"/>
        <end position="182"/>
    </location>
</feature>
<evidence type="ECO:0000256" key="1">
    <source>
        <dbReference type="ARBA" id="ARBA00004651"/>
    </source>
</evidence>
<evidence type="ECO:0000256" key="3">
    <source>
        <dbReference type="ARBA" id="ARBA00022692"/>
    </source>
</evidence>
<evidence type="ECO:0000313" key="12">
    <source>
        <dbReference type="EMBL" id="CAB4954784.1"/>
    </source>
</evidence>
<feature type="transmembrane region" description="Helical" evidence="6">
    <location>
        <begin position="92"/>
        <end position="114"/>
    </location>
</feature>
<dbReference type="AlphaFoldDB" id="A0A6J6GE40"/>
<evidence type="ECO:0000313" key="15">
    <source>
        <dbReference type="EMBL" id="CAB5074644.1"/>
    </source>
</evidence>
<keyword evidence="3 6" id="KW-0812">Transmembrane</keyword>
<evidence type="ECO:0000256" key="4">
    <source>
        <dbReference type="ARBA" id="ARBA00022989"/>
    </source>
</evidence>
<evidence type="ECO:0000256" key="5">
    <source>
        <dbReference type="ARBA" id="ARBA00023136"/>
    </source>
</evidence>
<feature type="transmembrane region" description="Helical" evidence="6">
    <location>
        <begin position="266"/>
        <end position="285"/>
    </location>
</feature>
<dbReference type="PANTHER" id="PTHR32196">
    <property type="entry name" value="ABC TRANSPORTER PERMEASE PROTEIN YPHD-RELATED-RELATED"/>
    <property type="match status" value="1"/>
</dbReference>
<keyword evidence="2" id="KW-1003">Cell membrane</keyword>
<proteinExistence type="predicted"/>
<evidence type="ECO:0000313" key="10">
    <source>
        <dbReference type="EMBL" id="CAB4805914.1"/>
    </source>
</evidence>
<dbReference type="EMBL" id="CAFAZW010000003">
    <property type="protein sequence ID" value="CAB4839996.1"/>
    <property type="molecule type" value="Genomic_DNA"/>
</dbReference>
<dbReference type="EMBL" id="CAFAAN010000007">
    <property type="protein sequence ID" value="CAB4805914.1"/>
    <property type="molecule type" value="Genomic_DNA"/>
</dbReference>
<feature type="transmembrane region" description="Helical" evidence="6">
    <location>
        <begin position="43"/>
        <end position="61"/>
    </location>
</feature>
<dbReference type="EMBL" id="CAEZZH010000004">
    <property type="protein sequence ID" value="CAB4752468.1"/>
    <property type="molecule type" value="Genomic_DNA"/>
</dbReference>
<feature type="transmembrane region" description="Helical" evidence="6">
    <location>
        <begin position="121"/>
        <end position="141"/>
    </location>
</feature>
<evidence type="ECO:0000256" key="6">
    <source>
        <dbReference type="SAM" id="Phobius"/>
    </source>
</evidence>